<reference evidence="2" key="1">
    <citation type="submission" date="2018-06" db="EMBL/GenBank/DDBJ databases">
        <authorList>
            <person name="Zhirakovskaya E."/>
        </authorList>
    </citation>
    <scope>NUCLEOTIDE SEQUENCE</scope>
</reference>
<accession>A0A3B0RSW3</accession>
<name>A0A3B0RSW3_9ZZZZ</name>
<dbReference type="PANTHER" id="PTHR30388:SF4">
    <property type="entry name" value="MOLYBDENUM COFACTOR INSERTION CHAPERONE PAOD"/>
    <property type="match status" value="1"/>
</dbReference>
<dbReference type="InterPro" id="IPR003777">
    <property type="entry name" value="XdhC_CoxI"/>
</dbReference>
<proteinExistence type="predicted"/>
<dbReference type="AlphaFoldDB" id="A0A3B0RSW3"/>
<dbReference type="EMBL" id="UOEK01000064">
    <property type="protein sequence ID" value="VAV94612.1"/>
    <property type="molecule type" value="Genomic_DNA"/>
</dbReference>
<organism evidence="2">
    <name type="scientific">hydrothermal vent metagenome</name>
    <dbReference type="NCBI Taxonomy" id="652676"/>
    <lineage>
        <taxon>unclassified sequences</taxon>
        <taxon>metagenomes</taxon>
        <taxon>ecological metagenomes</taxon>
    </lineage>
</organism>
<gene>
    <name evidence="2" type="ORF">MNBD_ACTINO02-526</name>
</gene>
<evidence type="ECO:0000259" key="1">
    <source>
        <dbReference type="Pfam" id="PF02625"/>
    </source>
</evidence>
<dbReference type="PANTHER" id="PTHR30388">
    <property type="entry name" value="ALDEHYDE OXIDOREDUCTASE MOLYBDENUM COFACTOR ASSEMBLY PROTEIN"/>
    <property type="match status" value="1"/>
</dbReference>
<feature type="domain" description="XdhC- CoxI" evidence="1">
    <location>
        <begin position="11"/>
        <end position="78"/>
    </location>
</feature>
<dbReference type="InterPro" id="IPR052698">
    <property type="entry name" value="MoCofactor_Util/Proc"/>
</dbReference>
<protein>
    <submittedName>
        <fullName evidence="2">Xanthine and CO dehydrogenases maturation factor, XdhC/CoxF family</fullName>
    </submittedName>
</protein>
<evidence type="ECO:0000313" key="2">
    <source>
        <dbReference type="EMBL" id="VAV94612.1"/>
    </source>
</evidence>
<sequence length="103" mass="11115">MRDAIEVYERWKAQGKEVAVATVVGVKGSAPRPEGSKFLISSADEMEGSVSGGCVENDVFFHAKEVLETGEPRLVTYGIADDDAFEIGLTCGGTIDIFIEKWS</sequence>
<dbReference type="Pfam" id="PF02625">
    <property type="entry name" value="XdhC_CoxI"/>
    <property type="match status" value="1"/>
</dbReference>